<evidence type="ECO:0000256" key="1">
    <source>
        <dbReference type="SAM" id="SignalP"/>
    </source>
</evidence>
<sequence>MKKLLWTLRTTKTGRLIRTAALALCALALVPLSGCLYPDDQTPGNRASAREAVQTVQDAVDRYQQATGVLPMMNADESTPRYEKFKLDFAKMKRMGYVSTLPKLAFENGGSNQFLIVDEETKPTVKLLDIPIYQGVGEVQAKVTAYAQKNGGALPADEEVYPGFKYVDFKKLAMREPKLRSMYSGRALSLIVDDKGRVYADYGIDLTQAIEKSGATPGADEDLRERLADESYYVPVKSPVYRWVDGSVRAVAES</sequence>
<keyword evidence="1" id="KW-0732">Signal</keyword>
<dbReference type="EMBL" id="JACJVP010000044">
    <property type="protein sequence ID" value="MBB6674154.1"/>
    <property type="molecule type" value="Genomic_DNA"/>
</dbReference>
<reference evidence="2 3" key="1">
    <citation type="submission" date="2020-08" db="EMBL/GenBank/DDBJ databases">
        <title>Cohnella phylogeny.</title>
        <authorList>
            <person name="Dunlap C."/>
        </authorList>
    </citation>
    <scope>NUCLEOTIDE SEQUENCE [LARGE SCALE GENOMIC DNA]</scope>
    <source>
        <strain evidence="2 3">DSM 28246</strain>
    </source>
</reference>
<keyword evidence="3" id="KW-1185">Reference proteome</keyword>
<gene>
    <name evidence="2" type="ORF">H7C19_26075</name>
</gene>
<evidence type="ECO:0008006" key="4">
    <source>
        <dbReference type="Google" id="ProtNLM"/>
    </source>
</evidence>
<feature type="signal peptide" evidence="1">
    <location>
        <begin position="1"/>
        <end position="28"/>
    </location>
</feature>
<dbReference type="Proteomes" id="UP000547209">
    <property type="component" value="Unassembled WGS sequence"/>
</dbReference>
<dbReference type="RefSeq" id="WP_185672011.1">
    <property type="nucleotide sequence ID" value="NZ_JACJVP010000044.1"/>
</dbReference>
<accession>A0A7X0VIY2</accession>
<protein>
    <recommendedName>
        <fullName evidence="4">DUF3939 domain-containing protein</fullName>
    </recommendedName>
</protein>
<comment type="caution">
    <text evidence="2">The sequence shown here is derived from an EMBL/GenBank/DDBJ whole genome shotgun (WGS) entry which is preliminary data.</text>
</comment>
<name>A0A7X0VIY2_9BACL</name>
<organism evidence="2 3">
    <name type="scientific">Cohnella nanjingensis</name>
    <dbReference type="NCBI Taxonomy" id="1387779"/>
    <lineage>
        <taxon>Bacteria</taxon>
        <taxon>Bacillati</taxon>
        <taxon>Bacillota</taxon>
        <taxon>Bacilli</taxon>
        <taxon>Bacillales</taxon>
        <taxon>Paenibacillaceae</taxon>
        <taxon>Cohnella</taxon>
    </lineage>
</organism>
<evidence type="ECO:0000313" key="3">
    <source>
        <dbReference type="Proteomes" id="UP000547209"/>
    </source>
</evidence>
<proteinExistence type="predicted"/>
<feature type="chain" id="PRO_5038787274" description="DUF3939 domain-containing protein" evidence="1">
    <location>
        <begin position="29"/>
        <end position="254"/>
    </location>
</feature>
<dbReference type="AlphaFoldDB" id="A0A7X0VIY2"/>
<evidence type="ECO:0000313" key="2">
    <source>
        <dbReference type="EMBL" id="MBB6674154.1"/>
    </source>
</evidence>